<feature type="compositionally biased region" description="Polar residues" evidence="1">
    <location>
        <begin position="90"/>
        <end position="101"/>
    </location>
</feature>
<keyword evidence="3" id="KW-1185">Reference proteome</keyword>
<sequence length="101" mass="11674">MKELMLKKKTLKKGDTVVMCNTPKPINQVANMFDQFRSATDKNTQLLKSEHFTPEDLDSWRKLDARPSSRILRQPSKLEPVPKKSDNIRSENPQPMDSQYG</sequence>
<accession>A0ABU6ZRN1</accession>
<dbReference type="EMBL" id="JASCZI010273305">
    <property type="protein sequence ID" value="MED6224611.1"/>
    <property type="molecule type" value="Genomic_DNA"/>
</dbReference>
<reference evidence="2 3" key="1">
    <citation type="journal article" date="2023" name="Plants (Basel)">
        <title>Bridging the Gap: Combining Genomics and Transcriptomics Approaches to Understand Stylosanthes scabra, an Orphan Legume from the Brazilian Caatinga.</title>
        <authorList>
            <person name="Ferreira-Neto J.R.C."/>
            <person name="da Silva M.D."/>
            <person name="Binneck E."/>
            <person name="de Melo N.F."/>
            <person name="da Silva R.H."/>
            <person name="de Melo A.L.T.M."/>
            <person name="Pandolfi V."/>
            <person name="Bustamante F.O."/>
            <person name="Brasileiro-Vidal A.C."/>
            <person name="Benko-Iseppon A.M."/>
        </authorList>
    </citation>
    <scope>NUCLEOTIDE SEQUENCE [LARGE SCALE GENOMIC DNA]</scope>
    <source>
        <tissue evidence="2">Leaves</tissue>
    </source>
</reference>
<comment type="caution">
    <text evidence="2">The sequence shown here is derived from an EMBL/GenBank/DDBJ whole genome shotgun (WGS) entry which is preliminary data.</text>
</comment>
<feature type="compositionally biased region" description="Basic and acidic residues" evidence="1">
    <location>
        <begin position="80"/>
        <end position="89"/>
    </location>
</feature>
<dbReference type="Proteomes" id="UP001341840">
    <property type="component" value="Unassembled WGS sequence"/>
</dbReference>
<evidence type="ECO:0000313" key="3">
    <source>
        <dbReference type="Proteomes" id="UP001341840"/>
    </source>
</evidence>
<name>A0ABU6ZRN1_9FABA</name>
<gene>
    <name evidence="2" type="ORF">PIB30_085812</name>
</gene>
<feature type="region of interest" description="Disordered" evidence="1">
    <location>
        <begin position="58"/>
        <end position="101"/>
    </location>
</feature>
<evidence type="ECO:0000256" key="1">
    <source>
        <dbReference type="SAM" id="MobiDB-lite"/>
    </source>
</evidence>
<proteinExistence type="predicted"/>
<feature type="compositionally biased region" description="Basic and acidic residues" evidence="1">
    <location>
        <begin position="58"/>
        <end position="67"/>
    </location>
</feature>
<protein>
    <submittedName>
        <fullName evidence="2">Uncharacterized protein</fullName>
    </submittedName>
</protein>
<evidence type="ECO:0000313" key="2">
    <source>
        <dbReference type="EMBL" id="MED6224611.1"/>
    </source>
</evidence>
<organism evidence="2 3">
    <name type="scientific">Stylosanthes scabra</name>
    <dbReference type="NCBI Taxonomy" id="79078"/>
    <lineage>
        <taxon>Eukaryota</taxon>
        <taxon>Viridiplantae</taxon>
        <taxon>Streptophyta</taxon>
        <taxon>Embryophyta</taxon>
        <taxon>Tracheophyta</taxon>
        <taxon>Spermatophyta</taxon>
        <taxon>Magnoliopsida</taxon>
        <taxon>eudicotyledons</taxon>
        <taxon>Gunneridae</taxon>
        <taxon>Pentapetalae</taxon>
        <taxon>rosids</taxon>
        <taxon>fabids</taxon>
        <taxon>Fabales</taxon>
        <taxon>Fabaceae</taxon>
        <taxon>Papilionoideae</taxon>
        <taxon>50 kb inversion clade</taxon>
        <taxon>dalbergioids sensu lato</taxon>
        <taxon>Dalbergieae</taxon>
        <taxon>Pterocarpus clade</taxon>
        <taxon>Stylosanthes</taxon>
    </lineage>
</organism>